<keyword evidence="3" id="KW-1185">Reference proteome</keyword>
<evidence type="ECO:0000313" key="3">
    <source>
        <dbReference type="Proteomes" id="UP000801428"/>
    </source>
</evidence>
<reference evidence="2" key="1">
    <citation type="submission" date="2019-04" db="EMBL/GenBank/DDBJ databases">
        <title>Sequencing of skin fungus with MAO and IRED activity.</title>
        <authorList>
            <person name="Marsaioli A.J."/>
            <person name="Bonatto J.M.C."/>
            <person name="Reis Junior O."/>
        </authorList>
    </citation>
    <scope>NUCLEOTIDE SEQUENCE</scope>
    <source>
        <strain evidence="2">30M1</strain>
    </source>
</reference>
<name>A0A9P4W4K7_CURKU</name>
<accession>A0A9P4W4K7</accession>
<dbReference type="AlphaFoldDB" id="A0A9P4W4K7"/>
<feature type="compositionally biased region" description="Basic and acidic residues" evidence="1">
    <location>
        <begin position="194"/>
        <end position="203"/>
    </location>
</feature>
<organism evidence="2 3">
    <name type="scientific">Curvularia kusanoi</name>
    <name type="common">Cochliobolus kusanoi</name>
    <dbReference type="NCBI Taxonomy" id="90978"/>
    <lineage>
        <taxon>Eukaryota</taxon>
        <taxon>Fungi</taxon>
        <taxon>Dikarya</taxon>
        <taxon>Ascomycota</taxon>
        <taxon>Pezizomycotina</taxon>
        <taxon>Dothideomycetes</taxon>
        <taxon>Pleosporomycetidae</taxon>
        <taxon>Pleosporales</taxon>
        <taxon>Pleosporineae</taxon>
        <taxon>Pleosporaceae</taxon>
        <taxon>Curvularia</taxon>
    </lineage>
</organism>
<proteinExistence type="predicted"/>
<sequence>MAASNSRSHRKRTLEHESSQQFLRQLLSEVRGIPPSRTTRLATSVQLPIRALSQSPPIDRAALQWLDGPLPVPDVVEMPQAADTAPDEKERGARTEESPDPVKAPHDYLQHVLRNSPLSPTDKLSSGLRDHGLSPFHLQPEPFTDTVCRPVSPLIFSDISPEDFFSSTETDASTTQPPTSATTADTAVPSQSPETRKRAHLFDDMLADSSSQKRRATYVWDLQDKRKSTTAADDLCSFSEVAGDNQSILEHEEFIERAPKPSAMAVLSIDDAVPELSSFRPTDPAPRSRSGPSKSRPNKSRSKSQYPSSGSSRKLADTTLLQPMHLIDINGVSIYRANGGDGPLRNPLCLWCFRLRGELNKILSDGCTRCKRSDALEHLYWEDSFWEDHELPEDALPEDSEDPWDLGDEKGEEDS</sequence>
<feature type="region of interest" description="Disordered" evidence="1">
    <location>
        <begin position="165"/>
        <end position="206"/>
    </location>
</feature>
<feature type="region of interest" description="Disordered" evidence="1">
    <location>
        <begin position="78"/>
        <end position="105"/>
    </location>
</feature>
<feature type="region of interest" description="Disordered" evidence="1">
    <location>
        <begin position="275"/>
        <end position="314"/>
    </location>
</feature>
<dbReference type="EMBL" id="SWKU01000019">
    <property type="protein sequence ID" value="KAF2998622.1"/>
    <property type="molecule type" value="Genomic_DNA"/>
</dbReference>
<gene>
    <name evidence="2" type="ORF">E8E13_007185</name>
</gene>
<feature type="compositionally biased region" description="Low complexity" evidence="1">
    <location>
        <begin position="170"/>
        <end position="187"/>
    </location>
</feature>
<evidence type="ECO:0000313" key="2">
    <source>
        <dbReference type="EMBL" id="KAF2998622.1"/>
    </source>
</evidence>
<comment type="caution">
    <text evidence="2">The sequence shown here is derived from an EMBL/GenBank/DDBJ whole genome shotgun (WGS) entry which is preliminary data.</text>
</comment>
<dbReference type="Proteomes" id="UP000801428">
    <property type="component" value="Unassembled WGS sequence"/>
</dbReference>
<dbReference type="OrthoDB" id="3688221at2759"/>
<feature type="compositionally biased region" description="Basic and acidic residues" evidence="1">
    <location>
        <begin position="86"/>
        <end position="97"/>
    </location>
</feature>
<feature type="region of interest" description="Disordered" evidence="1">
    <location>
        <begin position="1"/>
        <end position="20"/>
    </location>
</feature>
<feature type="region of interest" description="Disordered" evidence="1">
    <location>
        <begin position="391"/>
        <end position="415"/>
    </location>
</feature>
<evidence type="ECO:0000256" key="1">
    <source>
        <dbReference type="SAM" id="MobiDB-lite"/>
    </source>
</evidence>
<protein>
    <submittedName>
        <fullName evidence="2">Uncharacterized protein</fullName>
    </submittedName>
</protein>